<dbReference type="Pfam" id="PF20846">
    <property type="entry name" value="PNMA_N"/>
    <property type="match status" value="1"/>
</dbReference>
<evidence type="ECO:0000313" key="5">
    <source>
        <dbReference type="Proteomes" id="UP000694568"/>
    </source>
</evidence>
<dbReference type="PANTHER" id="PTHR23095">
    <property type="entry name" value="PARANEOPLASTIC ANTIGEN"/>
    <property type="match status" value="1"/>
</dbReference>
<evidence type="ECO:0000256" key="1">
    <source>
        <dbReference type="SAM" id="MobiDB-lite"/>
    </source>
</evidence>
<dbReference type="Ensembl" id="ENSSLUT00000002855.1">
    <property type="protein sequence ID" value="ENSSLUP00000002759.1"/>
    <property type="gene ID" value="ENSSLUG00000001215.1"/>
</dbReference>
<dbReference type="GeneTree" id="ENSGT01030000234522"/>
<protein>
    <recommendedName>
        <fullName evidence="6">Paraneoplastic antigen Ma1 homolog</fullName>
    </recommendedName>
</protein>
<feature type="domain" description="Paraneoplastic antigen Ma-like C-terminal" evidence="2">
    <location>
        <begin position="169"/>
        <end position="329"/>
    </location>
</feature>
<proteinExistence type="predicted"/>
<dbReference type="Proteomes" id="UP000694568">
    <property type="component" value="Unplaced"/>
</dbReference>
<reference evidence="4" key="2">
    <citation type="submission" date="2025-09" db="UniProtKB">
        <authorList>
            <consortium name="Ensembl"/>
        </authorList>
    </citation>
    <scope>IDENTIFICATION</scope>
</reference>
<dbReference type="AlphaFoldDB" id="A0A8C9WZN2"/>
<dbReference type="Pfam" id="PF14893">
    <property type="entry name" value="PNMA"/>
    <property type="match status" value="1"/>
</dbReference>
<dbReference type="InterPro" id="IPR048271">
    <property type="entry name" value="PNMA_N"/>
</dbReference>
<feature type="compositionally biased region" description="Low complexity" evidence="1">
    <location>
        <begin position="127"/>
        <end position="137"/>
    </location>
</feature>
<evidence type="ECO:0008006" key="6">
    <source>
        <dbReference type="Google" id="ProtNLM"/>
    </source>
</evidence>
<dbReference type="InterPro" id="IPR026523">
    <property type="entry name" value="PNMA"/>
</dbReference>
<sequence length="363" mass="41118">VNMSLLWSWCKGEGVYPSHAIVVSDVPDDTEVEEIENALQSIKVLGRVRVRGHLCDPHTQRLVVLCECKEVVSKEALPSEVYSTAGGSPWILSGPDDEVTTVVFETRGTNPTLPMPSPSHTRSHTQPEPSSPDVPTSVPVDAFFKVVENLTEKTTRPYDGHTFRRLRVFSGVLPTPAGEESLDTWLDQARLMIDESELPRREKRKRIIECLRGPALDIAQAVRSNDPDATPDDYLTALEKAFGSTESGEDFYIAFRSMQQHSGERLSDFLRRLESSLTKVVQKGGLDTSQRDRARVEQLLRGAVESEMELVQLRLRERKHHPPTFLTLLHEIREEEDRQLSSDYRRPVLSCVDGQWFHSDHHF</sequence>
<name>A0A8C9WZN2_SANLU</name>
<evidence type="ECO:0000259" key="2">
    <source>
        <dbReference type="Pfam" id="PF14893"/>
    </source>
</evidence>
<dbReference type="InterPro" id="IPR048270">
    <property type="entry name" value="PNMA_C"/>
</dbReference>
<feature type="region of interest" description="Disordered" evidence="1">
    <location>
        <begin position="107"/>
        <end position="137"/>
    </location>
</feature>
<feature type="compositionally biased region" description="Polar residues" evidence="1">
    <location>
        <begin position="107"/>
        <end position="126"/>
    </location>
</feature>
<reference evidence="4" key="1">
    <citation type="submission" date="2025-08" db="UniProtKB">
        <authorList>
            <consortium name="Ensembl"/>
        </authorList>
    </citation>
    <scope>IDENTIFICATION</scope>
</reference>
<dbReference type="PANTHER" id="PTHR23095:SF51">
    <property type="entry name" value="PARANEOPLASTIC ANTIGEN MA1 HOMOLOG-RELATED"/>
    <property type="match status" value="1"/>
</dbReference>
<accession>A0A8C9WZN2</accession>
<keyword evidence="5" id="KW-1185">Reference proteome</keyword>
<feature type="domain" description="Paraneoplastic antigen Ma-like N-terminal" evidence="3">
    <location>
        <begin position="2"/>
        <end position="86"/>
    </location>
</feature>
<organism evidence="4 5">
    <name type="scientific">Sander lucioperca</name>
    <name type="common">Pike-perch</name>
    <name type="synonym">Perca lucioperca</name>
    <dbReference type="NCBI Taxonomy" id="283035"/>
    <lineage>
        <taxon>Eukaryota</taxon>
        <taxon>Metazoa</taxon>
        <taxon>Chordata</taxon>
        <taxon>Craniata</taxon>
        <taxon>Vertebrata</taxon>
        <taxon>Euteleostomi</taxon>
        <taxon>Actinopterygii</taxon>
        <taxon>Neopterygii</taxon>
        <taxon>Teleostei</taxon>
        <taxon>Neoteleostei</taxon>
        <taxon>Acanthomorphata</taxon>
        <taxon>Eupercaria</taxon>
        <taxon>Perciformes</taxon>
        <taxon>Percoidei</taxon>
        <taxon>Percidae</taxon>
        <taxon>Luciopercinae</taxon>
        <taxon>Sander</taxon>
    </lineage>
</organism>
<evidence type="ECO:0000259" key="3">
    <source>
        <dbReference type="Pfam" id="PF20846"/>
    </source>
</evidence>
<evidence type="ECO:0000313" key="4">
    <source>
        <dbReference type="Ensembl" id="ENSSLUP00000002759.1"/>
    </source>
</evidence>